<sequence>MVSSNPHQYTAQDCIGWERYATQLCAFLNGTAPFPGDPPEGYREVFRLSQPWAPVPEEYSSRVMEALRNGDRRSMPRGPNNSGQSHAPPATDPDREVSMSSDAFNALLGHATTMQNQFFGYLQALQAQSGSTAVVFVCSPASSETKLRDDSGG</sequence>
<dbReference type="eggNOG" id="ENOG502R1YT">
    <property type="taxonomic scope" value="Eukaryota"/>
</dbReference>
<dbReference type="AlphaFoldDB" id="S8FEK2"/>
<reference evidence="2 3" key="1">
    <citation type="journal article" date="2012" name="Science">
        <title>The Paleozoic origin of enzymatic lignin decomposition reconstructed from 31 fungal genomes.</title>
        <authorList>
            <person name="Floudas D."/>
            <person name="Binder M."/>
            <person name="Riley R."/>
            <person name="Barry K."/>
            <person name="Blanchette R.A."/>
            <person name="Henrissat B."/>
            <person name="Martinez A.T."/>
            <person name="Otillar R."/>
            <person name="Spatafora J.W."/>
            <person name="Yadav J.S."/>
            <person name="Aerts A."/>
            <person name="Benoit I."/>
            <person name="Boyd A."/>
            <person name="Carlson A."/>
            <person name="Copeland A."/>
            <person name="Coutinho P.M."/>
            <person name="de Vries R.P."/>
            <person name="Ferreira P."/>
            <person name="Findley K."/>
            <person name="Foster B."/>
            <person name="Gaskell J."/>
            <person name="Glotzer D."/>
            <person name="Gorecki P."/>
            <person name="Heitman J."/>
            <person name="Hesse C."/>
            <person name="Hori C."/>
            <person name="Igarashi K."/>
            <person name="Jurgens J.A."/>
            <person name="Kallen N."/>
            <person name="Kersten P."/>
            <person name="Kohler A."/>
            <person name="Kuees U."/>
            <person name="Kumar T.K.A."/>
            <person name="Kuo A."/>
            <person name="LaButti K."/>
            <person name="Larrondo L.F."/>
            <person name="Lindquist E."/>
            <person name="Ling A."/>
            <person name="Lombard V."/>
            <person name="Lucas S."/>
            <person name="Lundell T."/>
            <person name="Martin R."/>
            <person name="McLaughlin D.J."/>
            <person name="Morgenstern I."/>
            <person name="Morin E."/>
            <person name="Murat C."/>
            <person name="Nagy L.G."/>
            <person name="Nolan M."/>
            <person name="Ohm R.A."/>
            <person name="Patyshakuliyeva A."/>
            <person name="Rokas A."/>
            <person name="Ruiz-Duenas F.J."/>
            <person name="Sabat G."/>
            <person name="Salamov A."/>
            <person name="Samejima M."/>
            <person name="Schmutz J."/>
            <person name="Slot J.C."/>
            <person name="St John F."/>
            <person name="Stenlid J."/>
            <person name="Sun H."/>
            <person name="Sun S."/>
            <person name="Syed K."/>
            <person name="Tsang A."/>
            <person name="Wiebenga A."/>
            <person name="Young D."/>
            <person name="Pisabarro A."/>
            <person name="Eastwood D.C."/>
            <person name="Martin F."/>
            <person name="Cullen D."/>
            <person name="Grigoriev I.V."/>
            <person name="Hibbett D.S."/>
        </authorList>
    </citation>
    <scope>NUCLEOTIDE SEQUENCE</scope>
    <source>
        <strain evidence="3">FP-58527</strain>
    </source>
</reference>
<name>S8FEK2_FOMSC</name>
<evidence type="ECO:0000313" key="3">
    <source>
        <dbReference type="Proteomes" id="UP000015241"/>
    </source>
</evidence>
<protein>
    <submittedName>
        <fullName evidence="2">Uncharacterized protein</fullName>
    </submittedName>
</protein>
<dbReference type="InParanoid" id="S8FEK2"/>
<proteinExistence type="predicted"/>
<dbReference type="Proteomes" id="UP000015241">
    <property type="component" value="Unassembled WGS sequence"/>
</dbReference>
<feature type="region of interest" description="Disordered" evidence="1">
    <location>
        <begin position="65"/>
        <end position="99"/>
    </location>
</feature>
<accession>S8FEK2</accession>
<evidence type="ECO:0000256" key="1">
    <source>
        <dbReference type="SAM" id="MobiDB-lite"/>
    </source>
</evidence>
<dbReference type="HOGENOM" id="CLU_1713302_0_0_1"/>
<organism evidence="2 3">
    <name type="scientific">Fomitopsis schrenkii</name>
    <name type="common">Brown rot fungus</name>
    <dbReference type="NCBI Taxonomy" id="2126942"/>
    <lineage>
        <taxon>Eukaryota</taxon>
        <taxon>Fungi</taxon>
        <taxon>Dikarya</taxon>
        <taxon>Basidiomycota</taxon>
        <taxon>Agaricomycotina</taxon>
        <taxon>Agaricomycetes</taxon>
        <taxon>Polyporales</taxon>
        <taxon>Fomitopsis</taxon>
    </lineage>
</organism>
<evidence type="ECO:0000313" key="2">
    <source>
        <dbReference type="EMBL" id="EPS99930.1"/>
    </source>
</evidence>
<gene>
    <name evidence="2" type="ORF">FOMPIDRAFT_1050264</name>
</gene>
<dbReference type="OrthoDB" id="2757521at2759"/>
<keyword evidence="3" id="KW-1185">Reference proteome</keyword>
<dbReference type="EMBL" id="KE504153">
    <property type="protein sequence ID" value="EPS99930.1"/>
    <property type="molecule type" value="Genomic_DNA"/>
</dbReference>